<dbReference type="CDD" id="cd10962">
    <property type="entry name" value="CE4_GT2-like"/>
    <property type="match status" value="1"/>
</dbReference>
<dbReference type="InterPro" id="IPR029070">
    <property type="entry name" value="Chitinase_insertion_sf"/>
</dbReference>
<keyword evidence="3 7" id="KW-0808">Transferase</keyword>
<dbReference type="GO" id="GO:0005975">
    <property type="term" value="P:carbohydrate metabolic process"/>
    <property type="evidence" value="ECO:0007669"/>
    <property type="project" value="InterPro"/>
</dbReference>
<evidence type="ECO:0000313" key="8">
    <source>
        <dbReference type="Proteomes" id="UP000682134"/>
    </source>
</evidence>
<dbReference type="InterPro" id="IPR001173">
    <property type="entry name" value="Glyco_trans_2-like"/>
</dbReference>
<evidence type="ECO:0000256" key="1">
    <source>
        <dbReference type="ARBA" id="ARBA00006739"/>
    </source>
</evidence>
<evidence type="ECO:0000259" key="6">
    <source>
        <dbReference type="PROSITE" id="PS51910"/>
    </source>
</evidence>
<dbReference type="PANTHER" id="PTHR43630">
    <property type="entry name" value="POLY-BETA-1,6-N-ACETYL-D-GLUCOSAMINE SYNTHASE"/>
    <property type="match status" value="1"/>
</dbReference>
<dbReference type="Proteomes" id="UP000682134">
    <property type="component" value="Unassembled WGS sequence"/>
</dbReference>
<dbReference type="RefSeq" id="WP_209402865.1">
    <property type="nucleotide sequence ID" value="NZ_JAGIYQ010000002.1"/>
</dbReference>
<feature type="transmembrane region" description="Helical" evidence="4">
    <location>
        <begin position="707"/>
        <end position="728"/>
    </location>
</feature>
<feature type="domain" description="GH18" evidence="6">
    <location>
        <begin position="101"/>
        <end position="406"/>
    </location>
</feature>
<evidence type="ECO:0000256" key="2">
    <source>
        <dbReference type="ARBA" id="ARBA00022676"/>
    </source>
</evidence>
<evidence type="ECO:0000256" key="3">
    <source>
        <dbReference type="ARBA" id="ARBA00022679"/>
    </source>
</evidence>
<keyword evidence="4" id="KW-0812">Transmembrane</keyword>
<feature type="transmembrane region" description="Helical" evidence="4">
    <location>
        <begin position="1027"/>
        <end position="1047"/>
    </location>
</feature>
<accession>A0A940SJM7</accession>
<dbReference type="InterPro" id="IPR002509">
    <property type="entry name" value="NODB_dom"/>
</dbReference>
<evidence type="ECO:0000313" key="7">
    <source>
        <dbReference type="EMBL" id="MBP0724398.1"/>
    </source>
</evidence>
<keyword evidence="2 7" id="KW-0328">Glycosyltransferase</keyword>
<dbReference type="GO" id="GO:0016810">
    <property type="term" value="F:hydrolase activity, acting on carbon-nitrogen (but not peptide) bonds"/>
    <property type="evidence" value="ECO:0007669"/>
    <property type="project" value="InterPro"/>
</dbReference>
<dbReference type="Gene3D" id="3.10.50.10">
    <property type="match status" value="1"/>
</dbReference>
<reference evidence="7" key="1">
    <citation type="submission" date="2021-04" db="EMBL/GenBank/DDBJ databases">
        <title>Genome seq and assembly of Bacillus sp.</title>
        <authorList>
            <person name="Chhetri G."/>
        </authorList>
    </citation>
    <scope>NUCLEOTIDE SEQUENCE</scope>
    <source>
        <strain evidence="7">RG28</strain>
    </source>
</reference>
<dbReference type="CDD" id="cd06423">
    <property type="entry name" value="CESA_like"/>
    <property type="match status" value="1"/>
</dbReference>
<dbReference type="Gene3D" id="3.90.550.10">
    <property type="entry name" value="Spore Coat Polysaccharide Biosynthesis Protein SpsA, Chain A"/>
    <property type="match status" value="1"/>
</dbReference>
<dbReference type="SUPFAM" id="SSF88713">
    <property type="entry name" value="Glycoside hydrolase/deacetylase"/>
    <property type="match status" value="1"/>
</dbReference>
<dbReference type="Pfam" id="PF00535">
    <property type="entry name" value="Glycos_transf_2"/>
    <property type="match status" value="1"/>
</dbReference>
<dbReference type="InterPro" id="IPR001223">
    <property type="entry name" value="Glyco_hydro18_cat"/>
</dbReference>
<sequence>MKKKQDKPSFIFYDAHGKRKRIFNWLIGTLLVISIIVFYFFFQSILSTSHLKNLKLRSEHHNNIFPVDAKISEKLLKYELKKDNSSKYHLQHVYNHKSVQKETYAFYVNWDENSTSSFEKNVRSITNLIPEWYHLKPNFTFSNEIDPSIVRYANKHHVKLLPLINNFSNGAFDTKEIHNLLNSPIDTQMKFINNLEKSIKTNNFAGVNIDFEAIPEGDKEKLTQFMSLLSNVFHQNHLKVTQDVPSDDKAFDYKALSKSDDRVIVMMYDEHYSGGPAGPIASNNWFKTTLSNLDIPADKLIVSVGNYGYDWTVGSKDPADPLTFSDVIQLVKDSHVKIQWNGQSGNPYIIYKDKGETHIVWFLDGVTFYNQLQTSMYENAKGIALWRLGAEDPSIWKEIKHSNDTKDTLNELHQLSSNERVQYYGQGEILRVTNTIKQGYRDFNVDKNGYITNEQYTKLPVTYEVQRYGQPKGKQVVLTFDDGPDPTYTPQILDILDKYHVKADFFVIGQNAENNPSIIKREYNSGDEIGNHTFTHPNVATVSSFETKLQLNATQRLIEELTGHSTTLFRAPYEADAEPYLASELVPIIRAQELNYTMVGEKVDPEDWARPPVKEIVNNVLTPIYNGDGHIILLHDAGGDRTNTVKALPIIIENLQKHGYQFVTVSDLLGKKRSDIMPPVPLKDQFFILYDKLVFYGADYFTTTLQWIFYTAIVLGVLRGIFLMYFALKQKRRYSSRTFSSIPVQPFVSVLIAAYNEEEVIVKTIKSILQSEYPNFEVIIVDDGSKDQTSKVIMDAFSDNQQVRLIQKENGGKATALNLGYAEARGDIVVSLDADTLISKDAISLMVRHFEDPNVAAVSGNVKVGNRKNILTNWQHVEYITGFNLERRAFDELNCITVVPGAMGAWHKQRVQEAGCLSEDTLAEDTDLTLTLLRNGYRIVYEEKAYAYTESPEDVKSLIKQRFRWSFGTLQCLWKHRSGLFNKKNKTLGFIGLPNMWLFQYFSNLISPFADLLMFIGLFSSDPLKVLIFYLAFFIFDLGTSYFAFRLEKENPKPLLSLIVQRFIYRQFMTYVVFKSILASIKGVAVGWNKLKRSGNVENTEHHNN</sequence>
<dbReference type="EC" id="2.4.-.-" evidence="7"/>
<dbReference type="SMART" id="SM00636">
    <property type="entry name" value="Glyco_18"/>
    <property type="match status" value="1"/>
</dbReference>
<dbReference type="Gene3D" id="3.20.20.80">
    <property type="entry name" value="Glycosidases"/>
    <property type="match status" value="1"/>
</dbReference>
<organism evidence="7 8">
    <name type="scientific">Gottfriedia endophytica</name>
    <dbReference type="NCBI Taxonomy" id="2820819"/>
    <lineage>
        <taxon>Bacteria</taxon>
        <taxon>Bacillati</taxon>
        <taxon>Bacillota</taxon>
        <taxon>Bacilli</taxon>
        <taxon>Bacillales</taxon>
        <taxon>Bacillaceae</taxon>
        <taxon>Gottfriedia</taxon>
    </lineage>
</organism>
<protein>
    <submittedName>
        <fullName evidence="7">Glycosyltransferase</fullName>
        <ecNumber evidence="7">2.4.-.-</ecNumber>
    </submittedName>
</protein>
<dbReference type="PROSITE" id="PS51910">
    <property type="entry name" value="GH18_2"/>
    <property type="match status" value="1"/>
</dbReference>
<dbReference type="InterPro" id="IPR011330">
    <property type="entry name" value="Glyco_hydro/deAcase_b/a-brl"/>
</dbReference>
<dbReference type="GO" id="GO:0008061">
    <property type="term" value="F:chitin binding"/>
    <property type="evidence" value="ECO:0007669"/>
    <property type="project" value="InterPro"/>
</dbReference>
<keyword evidence="4" id="KW-1133">Transmembrane helix</keyword>
<evidence type="ECO:0000256" key="4">
    <source>
        <dbReference type="SAM" id="Phobius"/>
    </source>
</evidence>
<dbReference type="InterPro" id="IPR017853">
    <property type="entry name" value="GH"/>
</dbReference>
<dbReference type="Pfam" id="PF01522">
    <property type="entry name" value="Polysacc_deac_1"/>
    <property type="match status" value="1"/>
</dbReference>
<evidence type="ECO:0000259" key="5">
    <source>
        <dbReference type="PROSITE" id="PS51677"/>
    </source>
</evidence>
<dbReference type="PROSITE" id="PS51677">
    <property type="entry name" value="NODB"/>
    <property type="match status" value="1"/>
</dbReference>
<name>A0A940SJM7_9BACI</name>
<comment type="caution">
    <text evidence="7">The sequence shown here is derived from an EMBL/GenBank/DDBJ whole genome shotgun (WGS) entry which is preliminary data.</text>
</comment>
<comment type="similarity">
    <text evidence="1">Belongs to the glycosyltransferase 2 family.</text>
</comment>
<dbReference type="InterPro" id="IPR011583">
    <property type="entry name" value="Chitinase_II/V-like_cat"/>
</dbReference>
<feature type="transmembrane region" description="Helical" evidence="4">
    <location>
        <begin position="21"/>
        <end position="42"/>
    </location>
</feature>
<feature type="domain" description="NodB homology" evidence="5">
    <location>
        <begin position="474"/>
        <end position="663"/>
    </location>
</feature>
<dbReference type="AlphaFoldDB" id="A0A940SJM7"/>
<keyword evidence="8" id="KW-1185">Reference proteome</keyword>
<dbReference type="InterPro" id="IPR029044">
    <property type="entry name" value="Nucleotide-diphossugar_trans"/>
</dbReference>
<dbReference type="SUPFAM" id="SSF51445">
    <property type="entry name" value="(Trans)glycosidases"/>
    <property type="match status" value="1"/>
</dbReference>
<gene>
    <name evidence="7" type="ORF">J5Y03_04255</name>
</gene>
<dbReference type="EMBL" id="JAGIYQ010000002">
    <property type="protein sequence ID" value="MBP0724398.1"/>
    <property type="molecule type" value="Genomic_DNA"/>
</dbReference>
<dbReference type="PANTHER" id="PTHR43630:SF1">
    <property type="entry name" value="POLY-BETA-1,6-N-ACETYL-D-GLUCOSAMINE SYNTHASE"/>
    <property type="match status" value="1"/>
</dbReference>
<dbReference type="Gene3D" id="3.20.20.370">
    <property type="entry name" value="Glycoside hydrolase/deacetylase"/>
    <property type="match status" value="1"/>
</dbReference>
<dbReference type="SUPFAM" id="SSF53448">
    <property type="entry name" value="Nucleotide-diphospho-sugar transferases"/>
    <property type="match status" value="1"/>
</dbReference>
<dbReference type="GO" id="GO:0016757">
    <property type="term" value="F:glycosyltransferase activity"/>
    <property type="evidence" value="ECO:0007669"/>
    <property type="project" value="UniProtKB-KW"/>
</dbReference>
<proteinExistence type="inferred from homology"/>
<dbReference type="Pfam" id="PF00704">
    <property type="entry name" value="Glyco_hydro_18"/>
    <property type="match status" value="1"/>
</dbReference>
<keyword evidence="4" id="KW-0472">Membrane</keyword>